<comment type="caution">
    <text evidence="3">The sequence shown here is derived from an EMBL/GenBank/DDBJ whole genome shotgun (WGS) entry which is preliminary data.</text>
</comment>
<organism evidence="3 4">
    <name type="scientific">Trichoderma lentiforme</name>
    <dbReference type="NCBI Taxonomy" id="1567552"/>
    <lineage>
        <taxon>Eukaryota</taxon>
        <taxon>Fungi</taxon>
        <taxon>Dikarya</taxon>
        <taxon>Ascomycota</taxon>
        <taxon>Pezizomycotina</taxon>
        <taxon>Sordariomycetes</taxon>
        <taxon>Hypocreomycetidae</taxon>
        <taxon>Hypocreales</taxon>
        <taxon>Hypocreaceae</taxon>
        <taxon>Trichoderma</taxon>
    </lineage>
</organism>
<evidence type="ECO:0000256" key="1">
    <source>
        <dbReference type="SAM" id="MobiDB-lite"/>
    </source>
</evidence>
<dbReference type="AlphaFoldDB" id="A0A9P5CA75"/>
<evidence type="ECO:0000313" key="3">
    <source>
        <dbReference type="EMBL" id="KAF3065413.1"/>
    </source>
</evidence>
<evidence type="ECO:0000313" key="4">
    <source>
        <dbReference type="Proteomes" id="UP000801864"/>
    </source>
</evidence>
<keyword evidence="2" id="KW-0472">Membrane</keyword>
<keyword evidence="4" id="KW-1185">Reference proteome</keyword>
<protein>
    <submittedName>
        <fullName evidence="3">Uncharacterized protein</fullName>
    </submittedName>
</protein>
<evidence type="ECO:0000256" key="2">
    <source>
        <dbReference type="SAM" id="Phobius"/>
    </source>
</evidence>
<dbReference type="EMBL" id="QLNT01000018">
    <property type="protein sequence ID" value="KAF3065413.1"/>
    <property type="molecule type" value="Genomic_DNA"/>
</dbReference>
<gene>
    <name evidence="3" type="ORF">CFAM422_009656</name>
</gene>
<reference evidence="3 4" key="1">
    <citation type="submission" date="2018-06" db="EMBL/GenBank/DDBJ databases">
        <title>Genome analysis of cellulolytic fungus Trichoderma lentiforme CFAM-422.</title>
        <authorList>
            <person name="Steindorff A.S."/>
            <person name="Formighieri E.F."/>
            <person name="Midorikawa G.E.O."/>
            <person name="Tamietti M.S."/>
            <person name="Ramos E.Z."/>
            <person name="Silva A.S."/>
            <person name="Bon E.P.S."/>
            <person name="Mendes T.D."/>
            <person name="Damaso M.C.T."/>
            <person name="Favaro L.C.L."/>
        </authorList>
    </citation>
    <scope>NUCLEOTIDE SEQUENCE [LARGE SCALE GENOMIC DNA]</scope>
    <source>
        <strain evidence="3 4">CFAM-422</strain>
    </source>
</reference>
<feature type="region of interest" description="Disordered" evidence="1">
    <location>
        <begin position="26"/>
        <end position="46"/>
    </location>
</feature>
<feature type="transmembrane region" description="Helical" evidence="2">
    <location>
        <begin position="115"/>
        <end position="134"/>
    </location>
</feature>
<proteinExistence type="predicted"/>
<keyword evidence="2" id="KW-1133">Transmembrane helix</keyword>
<keyword evidence="2" id="KW-0812">Transmembrane</keyword>
<sequence>MLNSDIPGWISTFHAQATAAALSVTRDLPRSSPTHRPRTPSPSPRPVRIRIGSRDFRWSEARNPIQIPIPDAIGDPTFGDRSAAQRHKVLIILTLVILTLIDRVLILALVDRALVFTLVILTLIDRVLVLALVIKLSSESKQLFPHQLHLLTTTKCTPNDVFDSSKFRLCRACIFYRP</sequence>
<accession>A0A9P5CA75</accession>
<name>A0A9P5CA75_9HYPO</name>
<dbReference type="Proteomes" id="UP000801864">
    <property type="component" value="Unassembled WGS sequence"/>
</dbReference>
<feature type="transmembrane region" description="Helical" evidence="2">
    <location>
        <begin position="89"/>
        <end position="109"/>
    </location>
</feature>